<reference evidence="2 3" key="1">
    <citation type="submission" date="2019-02" db="EMBL/GenBank/DDBJ databases">
        <title>Deep-cultivation of Planctomycetes and their phenomic and genomic characterization uncovers novel biology.</title>
        <authorList>
            <person name="Wiegand S."/>
            <person name="Jogler M."/>
            <person name="Boedeker C."/>
            <person name="Pinto D."/>
            <person name="Vollmers J."/>
            <person name="Rivas-Marin E."/>
            <person name="Kohn T."/>
            <person name="Peeters S.H."/>
            <person name="Heuer A."/>
            <person name="Rast P."/>
            <person name="Oberbeckmann S."/>
            <person name="Bunk B."/>
            <person name="Jeske O."/>
            <person name="Meyerdierks A."/>
            <person name="Storesund J.E."/>
            <person name="Kallscheuer N."/>
            <person name="Luecker S."/>
            <person name="Lage O.M."/>
            <person name="Pohl T."/>
            <person name="Merkel B.J."/>
            <person name="Hornburger P."/>
            <person name="Mueller R.-W."/>
            <person name="Bruemmer F."/>
            <person name="Labrenz M."/>
            <person name="Spormann A.M."/>
            <person name="Op Den Camp H."/>
            <person name="Overmann J."/>
            <person name="Amann R."/>
            <person name="Jetten M.S.M."/>
            <person name="Mascher T."/>
            <person name="Medema M.H."/>
            <person name="Devos D.P."/>
            <person name="Kaster A.-K."/>
            <person name="Ovreas L."/>
            <person name="Rohde M."/>
            <person name="Galperin M.Y."/>
            <person name="Jogler C."/>
        </authorList>
    </citation>
    <scope>NUCLEOTIDE SEQUENCE [LARGE SCALE GENOMIC DNA]</scope>
    <source>
        <strain evidence="2 3">Pla144</strain>
    </source>
</reference>
<evidence type="ECO:0000256" key="1">
    <source>
        <dbReference type="SAM" id="MobiDB-lite"/>
    </source>
</evidence>
<evidence type="ECO:0000313" key="2">
    <source>
        <dbReference type="EMBL" id="TWU27603.1"/>
    </source>
</evidence>
<organism evidence="2 3">
    <name type="scientific">Bythopirellula polymerisocia</name>
    <dbReference type="NCBI Taxonomy" id="2528003"/>
    <lineage>
        <taxon>Bacteria</taxon>
        <taxon>Pseudomonadati</taxon>
        <taxon>Planctomycetota</taxon>
        <taxon>Planctomycetia</taxon>
        <taxon>Pirellulales</taxon>
        <taxon>Lacipirellulaceae</taxon>
        <taxon>Bythopirellula</taxon>
    </lineage>
</organism>
<dbReference type="AlphaFoldDB" id="A0A5C6CRQ5"/>
<dbReference type="Proteomes" id="UP000318437">
    <property type="component" value="Unassembled WGS sequence"/>
</dbReference>
<evidence type="ECO:0000313" key="3">
    <source>
        <dbReference type="Proteomes" id="UP000318437"/>
    </source>
</evidence>
<dbReference type="RefSeq" id="WP_146450790.1">
    <property type="nucleotide sequence ID" value="NZ_SJPS01000003.1"/>
</dbReference>
<feature type="region of interest" description="Disordered" evidence="1">
    <location>
        <begin position="59"/>
        <end position="110"/>
    </location>
</feature>
<feature type="compositionally biased region" description="Low complexity" evidence="1">
    <location>
        <begin position="59"/>
        <end position="70"/>
    </location>
</feature>
<name>A0A5C6CRQ5_9BACT</name>
<sequence>MAKQSLKKVKLELIEELIEQKVQPHQIATIYDWYTPDGNPDDAKAKLCIEGKVKAPTHAKIAATKKASATQPPKKSNSKKVAERKKRDYGPCPICGGPRESGNPVPSSGKLAPDAIDTGDAEDRLCFKCRSTEGRIAEMHYKILLGNDAREINDWQELRDIMIELHGSGLTDDKYFEHLEGALLVKHVNTRYELMRMKTSEALEKLRSSQSNETYVVSKMIEDFQKEPHQVSVSLGASGVAEDNGQAKHSLGETQPAEVDEEPSVTIPPEFMSKPLTKNEIAKLHACRKISNPTVYLRRKKVKLVGPPNSKSWRVDMREFPAKQHDCLKP</sequence>
<proteinExistence type="predicted"/>
<dbReference type="EMBL" id="SJPS01000003">
    <property type="protein sequence ID" value="TWU27603.1"/>
    <property type="molecule type" value="Genomic_DNA"/>
</dbReference>
<accession>A0A5C6CRQ5</accession>
<protein>
    <submittedName>
        <fullName evidence="2">Uncharacterized protein</fullName>
    </submittedName>
</protein>
<feature type="region of interest" description="Disordered" evidence="1">
    <location>
        <begin position="242"/>
        <end position="262"/>
    </location>
</feature>
<keyword evidence="3" id="KW-1185">Reference proteome</keyword>
<comment type="caution">
    <text evidence="2">The sequence shown here is derived from an EMBL/GenBank/DDBJ whole genome shotgun (WGS) entry which is preliminary data.</text>
</comment>
<gene>
    <name evidence="2" type="ORF">Pla144_23800</name>
</gene>